<evidence type="ECO:0000313" key="3">
    <source>
        <dbReference type="Proteomes" id="UP000291187"/>
    </source>
</evidence>
<dbReference type="AlphaFoldDB" id="A0A4V1Y2Q1"/>
<feature type="compositionally biased region" description="Polar residues" evidence="1">
    <location>
        <begin position="190"/>
        <end position="199"/>
    </location>
</feature>
<proteinExistence type="predicted"/>
<protein>
    <submittedName>
        <fullName evidence="2">Uncharacterized protein</fullName>
    </submittedName>
</protein>
<evidence type="ECO:0000313" key="2">
    <source>
        <dbReference type="EMBL" id="RYQ20834.1"/>
    </source>
</evidence>
<sequence length="211" mass="24244">MLENTPKRNDQLHHTNQKDGNGSPHSSPRFHNPPRARWPPNAIATCRFPPTLHSCVTGTAPSFSCHSSRASEPNRQPIFEYVFILPMCAPYLQELHWLDQSRRGDMEQRLRRHWRKRCFLENESAAMCAYCRAPRIILRQGATRGVLPWLLSPYCTVAASRLQSHRLHSLCKKPLRLLHQIRAKSPLPKTLQSPKTSWGSPYCHGSPKINE</sequence>
<feature type="region of interest" description="Disordered" evidence="1">
    <location>
        <begin position="188"/>
        <end position="211"/>
    </location>
</feature>
<accession>A0A4V1Y2Q1</accession>
<evidence type="ECO:0000256" key="1">
    <source>
        <dbReference type="SAM" id="MobiDB-lite"/>
    </source>
</evidence>
<feature type="compositionally biased region" description="Basic and acidic residues" evidence="1">
    <location>
        <begin position="1"/>
        <end position="17"/>
    </location>
</feature>
<organism evidence="2 3">
    <name type="scientific">Bifidobacterium pseudolongum subsp. globosum</name>
    <dbReference type="NCBI Taxonomy" id="1690"/>
    <lineage>
        <taxon>Bacteria</taxon>
        <taxon>Bacillati</taxon>
        <taxon>Actinomycetota</taxon>
        <taxon>Actinomycetes</taxon>
        <taxon>Bifidobacteriales</taxon>
        <taxon>Bifidobacteriaceae</taxon>
        <taxon>Bifidobacterium</taxon>
    </lineage>
</organism>
<dbReference type="EMBL" id="RYUM01000003">
    <property type="protein sequence ID" value="RYQ20834.1"/>
    <property type="molecule type" value="Genomic_DNA"/>
</dbReference>
<comment type="caution">
    <text evidence="2">The sequence shown here is derived from an EMBL/GenBank/DDBJ whole genome shotgun (WGS) entry which is preliminary data.</text>
</comment>
<dbReference type="Proteomes" id="UP000291187">
    <property type="component" value="Unassembled WGS sequence"/>
</dbReference>
<gene>
    <name evidence="2" type="ORF">PG2071B_0255</name>
</gene>
<name>A0A4V1Y2Q1_9BIFI</name>
<feature type="region of interest" description="Disordered" evidence="1">
    <location>
        <begin position="1"/>
        <end position="37"/>
    </location>
</feature>
<reference evidence="2 3" key="1">
    <citation type="submission" date="2018-12" db="EMBL/GenBank/DDBJ databases">
        <title>Unveiling genomic diversity among members of the Bifidobacterium pseudolongum species, a widely distributed gut commensal of the animal kingdom.</title>
        <authorList>
            <person name="Lugli G.A."/>
            <person name="Duranti S."/>
            <person name="Albert K."/>
            <person name="Mancabelli L."/>
            <person name="Napoli S."/>
            <person name="Viappiani A."/>
            <person name="Anzalone R."/>
            <person name="Longhi G."/>
            <person name="Milani C."/>
            <person name="Turroni F."/>
            <person name="Alessandri G."/>
            <person name="Sela D.A."/>
            <person name="Van Sinderen D."/>
            <person name="Ventura M."/>
        </authorList>
    </citation>
    <scope>NUCLEOTIDE SEQUENCE [LARGE SCALE GENOMIC DNA]</scope>
    <source>
        <strain evidence="2 3">2071B</strain>
    </source>
</reference>